<sequence>MAKLMNSQGDSTREELERNVERSDLMEGFTSYGAALRRIIVKARKLKNKTKHKKAFTLLKCLSKSKDKGSRKSLFSIPYNPS</sequence>
<evidence type="ECO:0000313" key="1">
    <source>
        <dbReference type="EMBL" id="SBT01381.1"/>
    </source>
</evidence>
<protein>
    <submittedName>
        <fullName evidence="1">Uncharacterized protein</fullName>
    </submittedName>
</protein>
<gene>
    <name evidence="1" type="ORF">POVCU1_066510</name>
</gene>
<dbReference type="AlphaFoldDB" id="A0A1A8X801"/>
<proteinExistence type="predicted"/>
<dbReference type="Proteomes" id="UP000078546">
    <property type="component" value="Unassembled WGS sequence"/>
</dbReference>
<dbReference type="EMBL" id="FLQV01002458">
    <property type="protein sequence ID" value="SBT01381.1"/>
    <property type="molecule type" value="Genomic_DNA"/>
</dbReference>
<name>A0A1A8X801_PLAOA</name>
<evidence type="ECO:0000313" key="2">
    <source>
        <dbReference type="Proteomes" id="UP000078546"/>
    </source>
</evidence>
<accession>A0A1A8X801</accession>
<organism evidence="1 2">
    <name type="scientific">Plasmodium ovale curtisi</name>
    <dbReference type="NCBI Taxonomy" id="864141"/>
    <lineage>
        <taxon>Eukaryota</taxon>
        <taxon>Sar</taxon>
        <taxon>Alveolata</taxon>
        <taxon>Apicomplexa</taxon>
        <taxon>Aconoidasida</taxon>
        <taxon>Haemosporida</taxon>
        <taxon>Plasmodiidae</taxon>
        <taxon>Plasmodium</taxon>
        <taxon>Plasmodium (Plasmodium)</taxon>
    </lineage>
</organism>
<reference evidence="2" key="1">
    <citation type="submission" date="2016-05" db="EMBL/GenBank/DDBJ databases">
        <authorList>
            <person name="Naeem Raeece"/>
        </authorList>
    </citation>
    <scope>NUCLEOTIDE SEQUENCE [LARGE SCALE GENOMIC DNA]</scope>
</reference>